<evidence type="ECO:0000313" key="2">
    <source>
        <dbReference type="EMBL" id="MWV45542.1"/>
    </source>
</evidence>
<sequence>MIELPEAYFDIAVSIYVLRWTVNLDKTLKNVYDSLKSGGVFVFSWEHPVHSVLEYDEEKLFFRRSYVDEGPEKHESWRSVPIIMNYRRISTYINALGKAGFIIDQVVEETRIPENDNSKPSKWYSAEKARIICPDIIIKSHKL</sequence>
<protein>
    <submittedName>
        <fullName evidence="2">Methyltransferase domain-containing protein</fullName>
    </submittedName>
</protein>
<dbReference type="EMBL" id="WUBI01000003">
    <property type="protein sequence ID" value="MWV45542.1"/>
    <property type="molecule type" value="Genomic_DNA"/>
</dbReference>
<keyword evidence="3" id="KW-1185">Reference proteome</keyword>
<keyword evidence="2" id="KW-0808">Transferase</keyword>
<reference evidence="2 3" key="1">
    <citation type="submission" date="2019-12" db="EMBL/GenBank/DDBJ databases">
        <title>Paenibacillus sp. nov., an endophytic bacterium isolated from the stem of Dendrobium.</title>
        <authorList>
            <person name="Zhao R."/>
        </authorList>
    </citation>
    <scope>NUCLEOTIDE SEQUENCE [LARGE SCALE GENOMIC DNA]</scope>
    <source>
        <strain evidence="2 3">HJL G12</strain>
    </source>
</reference>
<evidence type="ECO:0000259" key="1">
    <source>
        <dbReference type="Pfam" id="PF08241"/>
    </source>
</evidence>
<dbReference type="Proteomes" id="UP000460318">
    <property type="component" value="Unassembled WGS sequence"/>
</dbReference>
<dbReference type="InterPro" id="IPR013216">
    <property type="entry name" value="Methyltransf_11"/>
</dbReference>
<dbReference type="RefSeq" id="WP_160499156.1">
    <property type="nucleotide sequence ID" value="NZ_WUBI01000003.1"/>
</dbReference>
<evidence type="ECO:0000313" key="3">
    <source>
        <dbReference type="Proteomes" id="UP000460318"/>
    </source>
</evidence>
<dbReference type="GO" id="GO:0008757">
    <property type="term" value="F:S-adenosylmethionine-dependent methyltransferase activity"/>
    <property type="evidence" value="ECO:0007669"/>
    <property type="project" value="InterPro"/>
</dbReference>
<proteinExistence type="predicted"/>
<dbReference type="InterPro" id="IPR029063">
    <property type="entry name" value="SAM-dependent_MTases_sf"/>
</dbReference>
<dbReference type="GO" id="GO:0032259">
    <property type="term" value="P:methylation"/>
    <property type="evidence" value="ECO:0007669"/>
    <property type="project" value="UniProtKB-KW"/>
</dbReference>
<dbReference type="Pfam" id="PF08241">
    <property type="entry name" value="Methyltransf_11"/>
    <property type="match status" value="1"/>
</dbReference>
<accession>A0A7X3INW6</accession>
<dbReference type="CDD" id="cd02440">
    <property type="entry name" value="AdoMet_MTases"/>
    <property type="match status" value="1"/>
</dbReference>
<organism evidence="2 3">
    <name type="scientific">Paenibacillus dendrobii</name>
    <dbReference type="NCBI Taxonomy" id="2691084"/>
    <lineage>
        <taxon>Bacteria</taxon>
        <taxon>Bacillati</taxon>
        <taxon>Bacillota</taxon>
        <taxon>Bacilli</taxon>
        <taxon>Bacillales</taxon>
        <taxon>Paenibacillaceae</taxon>
        <taxon>Paenibacillus</taxon>
    </lineage>
</organism>
<feature type="domain" description="Methyltransferase type 11" evidence="1">
    <location>
        <begin position="3"/>
        <end position="43"/>
    </location>
</feature>
<keyword evidence="2" id="KW-0489">Methyltransferase</keyword>
<dbReference type="AlphaFoldDB" id="A0A7X3INW6"/>
<name>A0A7X3INW6_9BACL</name>
<dbReference type="SUPFAM" id="SSF53335">
    <property type="entry name" value="S-adenosyl-L-methionine-dependent methyltransferases"/>
    <property type="match status" value="1"/>
</dbReference>
<gene>
    <name evidence="2" type="ORF">GRF59_18175</name>
</gene>
<comment type="caution">
    <text evidence="2">The sequence shown here is derived from an EMBL/GenBank/DDBJ whole genome shotgun (WGS) entry which is preliminary data.</text>
</comment>
<dbReference type="Gene3D" id="3.40.50.150">
    <property type="entry name" value="Vaccinia Virus protein VP39"/>
    <property type="match status" value="1"/>
</dbReference>